<evidence type="ECO:0000256" key="7">
    <source>
        <dbReference type="ARBA" id="ARBA00022840"/>
    </source>
</evidence>
<evidence type="ECO:0000256" key="8">
    <source>
        <dbReference type="ARBA" id="ARBA00031908"/>
    </source>
</evidence>
<evidence type="ECO:0000256" key="1">
    <source>
        <dbReference type="ARBA" id="ARBA00004686"/>
    </source>
</evidence>
<evidence type="ECO:0000256" key="10">
    <source>
        <dbReference type="ARBA" id="ARBA00033093"/>
    </source>
</evidence>
<keyword evidence="6" id="KW-0547">Nucleotide-binding</keyword>
<comment type="pathway">
    <text evidence="1">Purine metabolism; IMP biosynthesis via de novo pathway; 5-amino-1-(5-phospho-D-ribosyl)imidazole from N(2)-formyl-N(1)-(5-phospho-D-ribosyl)glycinamide: step 2/2.</text>
</comment>
<dbReference type="SUPFAM" id="SSF55326">
    <property type="entry name" value="PurM N-terminal domain-like"/>
    <property type="match status" value="1"/>
</dbReference>
<dbReference type="InterPro" id="IPR036676">
    <property type="entry name" value="PurM-like_C_sf"/>
</dbReference>
<dbReference type="UniPathway" id="UPA00074">
    <property type="reaction ID" value="UER00129"/>
</dbReference>
<accession>A0A1F7IBC0</accession>
<dbReference type="InterPro" id="IPR004733">
    <property type="entry name" value="PurM_cligase"/>
</dbReference>
<comment type="caution">
    <text evidence="14">The sequence shown here is derived from an EMBL/GenBank/DDBJ whole genome shotgun (WGS) entry which is preliminary data.</text>
</comment>
<evidence type="ECO:0000313" key="14">
    <source>
        <dbReference type="EMBL" id="OGK40649.1"/>
    </source>
</evidence>
<dbReference type="GO" id="GO:0006189">
    <property type="term" value="P:'de novo' IMP biosynthetic process"/>
    <property type="evidence" value="ECO:0007669"/>
    <property type="project" value="UniProtKB-UniPathway"/>
</dbReference>
<dbReference type="PANTHER" id="PTHR10520:SF12">
    <property type="entry name" value="TRIFUNCTIONAL PURINE BIOSYNTHETIC PROTEIN ADENOSINE-3"/>
    <property type="match status" value="1"/>
</dbReference>
<dbReference type="AlphaFoldDB" id="A0A1F7IBC0"/>
<protein>
    <recommendedName>
        <fullName evidence="4">Phosphoribosylformylglycinamidine cyclo-ligase</fullName>
        <ecNumber evidence="3">6.3.3.1</ecNumber>
    </recommendedName>
    <alternativeName>
        <fullName evidence="9">AIR synthase</fullName>
    </alternativeName>
    <alternativeName>
        <fullName evidence="10">AIRS</fullName>
    </alternativeName>
    <alternativeName>
        <fullName evidence="8">Phosphoribosyl-aminoimidazole synthetase</fullName>
    </alternativeName>
</protein>
<evidence type="ECO:0000256" key="3">
    <source>
        <dbReference type="ARBA" id="ARBA00013047"/>
    </source>
</evidence>
<feature type="domain" description="PurM-like N-terminal" evidence="12">
    <location>
        <begin position="49"/>
        <end position="174"/>
    </location>
</feature>
<evidence type="ECO:0000256" key="9">
    <source>
        <dbReference type="ARBA" id="ARBA00032931"/>
    </source>
</evidence>
<feature type="domain" description="PurM-like C-terminal" evidence="13">
    <location>
        <begin position="187"/>
        <end position="348"/>
    </location>
</feature>
<evidence type="ECO:0000259" key="13">
    <source>
        <dbReference type="Pfam" id="PF02769"/>
    </source>
</evidence>
<keyword evidence="7" id="KW-0067">ATP-binding</keyword>
<evidence type="ECO:0000256" key="2">
    <source>
        <dbReference type="ARBA" id="ARBA00010280"/>
    </source>
</evidence>
<comment type="catalytic activity">
    <reaction evidence="11">
        <text>2-formamido-N(1)-(5-O-phospho-beta-D-ribosyl)acetamidine + ATP = 5-amino-1-(5-phospho-beta-D-ribosyl)imidazole + ADP + phosphate + H(+)</text>
        <dbReference type="Rhea" id="RHEA:23032"/>
        <dbReference type="ChEBI" id="CHEBI:15378"/>
        <dbReference type="ChEBI" id="CHEBI:30616"/>
        <dbReference type="ChEBI" id="CHEBI:43474"/>
        <dbReference type="ChEBI" id="CHEBI:137981"/>
        <dbReference type="ChEBI" id="CHEBI:147287"/>
        <dbReference type="ChEBI" id="CHEBI:456216"/>
        <dbReference type="EC" id="6.3.3.1"/>
    </reaction>
</comment>
<name>A0A1F7IBC0_9BACT</name>
<dbReference type="InterPro" id="IPR010918">
    <property type="entry name" value="PurM-like_C_dom"/>
</dbReference>
<dbReference type="Pfam" id="PF00586">
    <property type="entry name" value="AIRS"/>
    <property type="match status" value="1"/>
</dbReference>
<dbReference type="GO" id="GO:0004641">
    <property type="term" value="F:phosphoribosylformylglycinamidine cyclo-ligase activity"/>
    <property type="evidence" value="ECO:0007669"/>
    <property type="project" value="UniProtKB-EC"/>
</dbReference>
<dbReference type="Gene3D" id="3.30.1330.10">
    <property type="entry name" value="PurM-like, N-terminal domain"/>
    <property type="match status" value="1"/>
</dbReference>
<dbReference type="Gene3D" id="3.90.650.10">
    <property type="entry name" value="PurM-like C-terminal domain"/>
    <property type="match status" value="1"/>
</dbReference>
<dbReference type="GO" id="GO:0046084">
    <property type="term" value="P:adenine biosynthetic process"/>
    <property type="evidence" value="ECO:0007669"/>
    <property type="project" value="TreeGrafter"/>
</dbReference>
<dbReference type="Pfam" id="PF02769">
    <property type="entry name" value="AIRS_C"/>
    <property type="match status" value="1"/>
</dbReference>
<evidence type="ECO:0000313" key="15">
    <source>
        <dbReference type="Proteomes" id="UP000179270"/>
    </source>
</evidence>
<dbReference type="InterPro" id="IPR016188">
    <property type="entry name" value="PurM-like_N"/>
</dbReference>
<reference evidence="14 15" key="1">
    <citation type="journal article" date="2016" name="Nat. Commun.">
        <title>Thousands of microbial genomes shed light on interconnected biogeochemical processes in an aquifer system.</title>
        <authorList>
            <person name="Anantharaman K."/>
            <person name="Brown C.T."/>
            <person name="Hug L.A."/>
            <person name="Sharon I."/>
            <person name="Castelle C.J."/>
            <person name="Probst A.J."/>
            <person name="Thomas B.C."/>
            <person name="Singh A."/>
            <person name="Wilkins M.J."/>
            <person name="Karaoz U."/>
            <person name="Brodie E.L."/>
            <person name="Williams K.H."/>
            <person name="Hubbard S.S."/>
            <person name="Banfield J.F."/>
        </authorList>
    </citation>
    <scope>NUCLEOTIDE SEQUENCE [LARGE SCALE GENOMIC DNA]</scope>
</reference>
<dbReference type="PANTHER" id="PTHR10520">
    <property type="entry name" value="TRIFUNCTIONAL PURINE BIOSYNTHETIC PROTEIN ADENOSINE-3-RELATED"/>
    <property type="match status" value="1"/>
</dbReference>
<dbReference type="EMBL" id="MGAF01000029">
    <property type="protein sequence ID" value="OGK40649.1"/>
    <property type="molecule type" value="Genomic_DNA"/>
</dbReference>
<evidence type="ECO:0000259" key="12">
    <source>
        <dbReference type="Pfam" id="PF00586"/>
    </source>
</evidence>
<dbReference type="GO" id="GO:0005829">
    <property type="term" value="C:cytosol"/>
    <property type="evidence" value="ECO:0007669"/>
    <property type="project" value="TreeGrafter"/>
</dbReference>
<comment type="similarity">
    <text evidence="2">Belongs to the AIR synthase family.</text>
</comment>
<dbReference type="EC" id="6.3.3.1" evidence="3"/>
<dbReference type="SUPFAM" id="SSF56042">
    <property type="entry name" value="PurM C-terminal domain-like"/>
    <property type="match status" value="1"/>
</dbReference>
<evidence type="ECO:0000256" key="5">
    <source>
        <dbReference type="ARBA" id="ARBA00022598"/>
    </source>
</evidence>
<evidence type="ECO:0000256" key="4">
    <source>
        <dbReference type="ARBA" id="ARBA00020367"/>
    </source>
</evidence>
<dbReference type="GO" id="GO:0004637">
    <property type="term" value="F:phosphoribosylamine-glycine ligase activity"/>
    <property type="evidence" value="ECO:0007669"/>
    <property type="project" value="TreeGrafter"/>
</dbReference>
<evidence type="ECO:0000256" key="11">
    <source>
        <dbReference type="ARBA" id="ARBA00049057"/>
    </source>
</evidence>
<dbReference type="GO" id="GO:0005524">
    <property type="term" value="F:ATP binding"/>
    <property type="evidence" value="ECO:0007669"/>
    <property type="project" value="UniProtKB-KW"/>
</dbReference>
<organism evidence="14 15">
    <name type="scientific">Candidatus Roizmanbacteria bacterium RIFCSPLOWO2_01_FULL_35_13</name>
    <dbReference type="NCBI Taxonomy" id="1802055"/>
    <lineage>
        <taxon>Bacteria</taxon>
        <taxon>Candidatus Roizmaniibacteriota</taxon>
    </lineage>
</organism>
<dbReference type="STRING" id="1802055.A3A74_00530"/>
<dbReference type="InterPro" id="IPR036921">
    <property type="entry name" value="PurM-like_N_sf"/>
</dbReference>
<dbReference type="Proteomes" id="UP000179270">
    <property type="component" value="Unassembled WGS sequence"/>
</dbReference>
<sequence>MAGRKITYSKVGEDYEKKDPVKKLAQAQARLTSKNIFPLKELPNTRGESAYVWEQDGTYMAAVIEGLGTKNLIADEMLRLTGKDYYENISHDSVASIVNDLVTVGARPLVVHAFWAVGDVNWVSDERRIRNLVRGWKKACDLSLASWGGGESPTLRDIVDKDTVALGGSCVGIVGNRKRLIAEKKLKVGDAIIFIKSSGPNANAISLIRAVAKKLKNGYLTKLSNGKFFGEEVLAKTNIYARIVKDLLDQGIDIHYITNITGHGLRKIMRSKRELTYIIDKIFEPQELFKVIQSVANLTDKDMYATFNMGQDYAIFISQKDVSKTLRIIRKNKFKAIDAGVVEKGEKRVIIKPKNIVYGSETLDLR</sequence>
<keyword evidence="5" id="KW-0436">Ligase</keyword>
<gene>
    <name evidence="14" type="ORF">A3A74_00530</name>
</gene>
<proteinExistence type="inferred from homology"/>
<evidence type="ECO:0000256" key="6">
    <source>
        <dbReference type="ARBA" id="ARBA00022741"/>
    </source>
</evidence>